<evidence type="ECO:0008006" key="3">
    <source>
        <dbReference type="Google" id="ProtNLM"/>
    </source>
</evidence>
<dbReference type="InterPro" id="IPR055713">
    <property type="entry name" value="DUF7289"/>
</dbReference>
<accession>A0AAV3ULN3</accession>
<dbReference type="Proteomes" id="UP001501729">
    <property type="component" value="Unassembled WGS sequence"/>
</dbReference>
<keyword evidence="2" id="KW-1185">Reference proteome</keyword>
<protein>
    <recommendedName>
        <fullName evidence="3">Flagellin N-terminal-like domain-containing protein</fullName>
    </recommendedName>
</protein>
<reference evidence="1 2" key="1">
    <citation type="journal article" date="2019" name="Int. J. Syst. Evol. Microbiol.">
        <title>The Global Catalogue of Microorganisms (GCM) 10K type strain sequencing project: providing services to taxonomists for standard genome sequencing and annotation.</title>
        <authorList>
            <consortium name="The Broad Institute Genomics Platform"/>
            <consortium name="The Broad Institute Genome Sequencing Center for Infectious Disease"/>
            <person name="Wu L."/>
            <person name="Ma J."/>
        </authorList>
    </citation>
    <scope>NUCLEOTIDE SEQUENCE [LARGE SCALE GENOMIC DNA]</scope>
    <source>
        <strain evidence="1 2">JCM 17504</strain>
    </source>
</reference>
<dbReference type="EMBL" id="BAABKX010000015">
    <property type="protein sequence ID" value="GAA5056185.1"/>
    <property type="molecule type" value="Genomic_DNA"/>
</dbReference>
<proteinExistence type="predicted"/>
<organism evidence="1 2">
    <name type="scientific">Haladaptatus pallidirubidus</name>
    <dbReference type="NCBI Taxonomy" id="1008152"/>
    <lineage>
        <taxon>Archaea</taxon>
        <taxon>Methanobacteriati</taxon>
        <taxon>Methanobacteriota</taxon>
        <taxon>Stenosarchaea group</taxon>
        <taxon>Halobacteria</taxon>
        <taxon>Halobacteriales</taxon>
        <taxon>Haladaptataceae</taxon>
        <taxon>Haladaptatus</taxon>
    </lineage>
</organism>
<evidence type="ECO:0000313" key="1">
    <source>
        <dbReference type="EMBL" id="GAA5056185.1"/>
    </source>
</evidence>
<dbReference type="RefSeq" id="WP_227774188.1">
    <property type="nucleotide sequence ID" value="NZ_BAABKX010000015.1"/>
</dbReference>
<sequence>MRRAQSNVVSVALLLGTVMLSLAGLTASVGLVVDSNTATADATRVSTDMERALSPVESTGVHRGRISFSEGTLETAERELRILDESGVVRTVRVDSLCFKSGSRRVTYVAGGIVRGTNGSARMYSQPPITTSRDGGVLVVGAAKLNASERVVTSKTGTSAHVWTNVTHARTTLGNGTYRVAIETEATGAWRRHFERQNATTTIRDFDGDGIPSVVAKYPGRRFAYLVVHDMRMEVR</sequence>
<dbReference type="AlphaFoldDB" id="A0AAV3ULN3"/>
<dbReference type="GeneID" id="68614457"/>
<dbReference type="Pfam" id="PF23960">
    <property type="entry name" value="DUF7289"/>
    <property type="match status" value="1"/>
</dbReference>
<comment type="caution">
    <text evidence="1">The sequence shown here is derived from an EMBL/GenBank/DDBJ whole genome shotgun (WGS) entry which is preliminary data.</text>
</comment>
<gene>
    <name evidence="1" type="ORF">GCM10025751_36780</name>
</gene>
<evidence type="ECO:0000313" key="2">
    <source>
        <dbReference type="Proteomes" id="UP001501729"/>
    </source>
</evidence>
<name>A0AAV3ULN3_9EURY</name>